<dbReference type="STRING" id="93625.A0A409XFQ4"/>
<dbReference type="InterPro" id="IPR016171">
    <property type="entry name" value="Vanillyl_alc_oxidase_C-sub2"/>
</dbReference>
<keyword evidence="3" id="KW-0285">Flavoprotein</keyword>
<dbReference type="InterPro" id="IPR016167">
    <property type="entry name" value="FAD-bd_PCMH_sub1"/>
</dbReference>
<feature type="region of interest" description="Disordered" evidence="7">
    <location>
        <begin position="783"/>
        <end position="813"/>
    </location>
</feature>
<dbReference type="OrthoDB" id="5332616at2759"/>
<protein>
    <recommendedName>
        <fullName evidence="8">FAD-binding PCMH-type domain-containing protein</fullName>
    </recommendedName>
</protein>
<dbReference type="AlphaFoldDB" id="A0A409XFQ4"/>
<accession>A0A409XFQ4</accession>
<dbReference type="InterPro" id="IPR016169">
    <property type="entry name" value="FAD-bd_PCMH_sub2"/>
</dbReference>
<dbReference type="SUPFAM" id="SSF55103">
    <property type="entry name" value="FAD-linked oxidases, C-terminal domain"/>
    <property type="match status" value="1"/>
</dbReference>
<evidence type="ECO:0000256" key="4">
    <source>
        <dbReference type="ARBA" id="ARBA00022827"/>
    </source>
</evidence>
<dbReference type="InterPro" id="IPR016166">
    <property type="entry name" value="FAD-bd_PCMH"/>
</dbReference>
<dbReference type="Pfam" id="PF08914">
    <property type="entry name" value="Myb_Rap1"/>
    <property type="match status" value="1"/>
</dbReference>
<dbReference type="InParanoid" id="A0A409XFQ4"/>
<evidence type="ECO:0000313" key="10">
    <source>
        <dbReference type="Proteomes" id="UP000283269"/>
    </source>
</evidence>
<dbReference type="InterPro" id="IPR009057">
    <property type="entry name" value="Homeodomain-like_sf"/>
</dbReference>
<evidence type="ECO:0000256" key="7">
    <source>
        <dbReference type="SAM" id="MobiDB-lite"/>
    </source>
</evidence>
<dbReference type="FunFam" id="3.30.465.10:FF:000053">
    <property type="entry name" value="D-lactate dehydrogenase (Cytochrome), putative"/>
    <property type="match status" value="1"/>
</dbReference>
<evidence type="ECO:0000256" key="1">
    <source>
        <dbReference type="ARBA" id="ARBA00001974"/>
    </source>
</evidence>
<comment type="cofactor">
    <cofactor evidence="1">
        <name>FAD</name>
        <dbReference type="ChEBI" id="CHEBI:57692"/>
    </cofactor>
</comment>
<dbReference type="SUPFAM" id="SSF56176">
    <property type="entry name" value="FAD-binding/transporter-associated domain-like"/>
    <property type="match status" value="1"/>
</dbReference>
<dbReference type="Pfam" id="PF01565">
    <property type="entry name" value="FAD_binding_4"/>
    <property type="match status" value="1"/>
</dbReference>
<keyword evidence="10" id="KW-1185">Reference proteome</keyword>
<dbReference type="GO" id="GO:0005739">
    <property type="term" value="C:mitochondrion"/>
    <property type="evidence" value="ECO:0007669"/>
    <property type="project" value="TreeGrafter"/>
</dbReference>
<reference evidence="9 10" key="1">
    <citation type="journal article" date="2018" name="Evol. Lett.">
        <title>Horizontal gene cluster transfer increased hallucinogenic mushroom diversity.</title>
        <authorList>
            <person name="Reynolds H.T."/>
            <person name="Vijayakumar V."/>
            <person name="Gluck-Thaler E."/>
            <person name="Korotkin H.B."/>
            <person name="Matheny P.B."/>
            <person name="Slot J.C."/>
        </authorList>
    </citation>
    <scope>NUCLEOTIDE SEQUENCE [LARGE SCALE GENOMIC DNA]</scope>
    <source>
        <strain evidence="9 10">2631</strain>
    </source>
</reference>
<dbReference type="Gene3D" id="1.10.10.60">
    <property type="entry name" value="Homeodomain-like"/>
    <property type="match status" value="1"/>
</dbReference>
<feature type="compositionally biased region" description="Polar residues" evidence="7">
    <location>
        <begin position="932"/>
        <end position="947"/>
    </location>
</feature>
<dbReference type="FunFam" id="3.30.70.2740:FF:000002">
    <property type="entry name" value="D-2-hydroxyglutarate dehydrogenase mitochondrial"/>
    <property type="match status" value="1"/>
</dbReference>
<comment type="catalytic activity">
    <reaction evidence="6">
        <text>(R)-lactate + 2 Fe(III)-[cytochrome c] = 2 Fe(II)-[cytochrome c] + pyruvate + 2 H(+)</text>
        <dbReference type="Rhea" id="RHEA:13521"/>
        <dbReference type="Rhea" id="RHEA-COMP:10350"/>
        <dbReference type="Rhea" id="RHEA-COMP:14399"/>
        <dbReference type="ChEBI" id="CHEBI:15361"/>
        <dbReference type="ChEBI" id="CHEBI:15378"/>
        <dbReference type="ChEBI" id="CHEBI:16004"/>
        <dbReference type="ChEBI" id="CHEBI:29033"/>
        <dbReference type="ChEBI" id="CHEBI:29034"/>
        <dbReference type="EC" id="1.1.2.4"/>
    </reaction>
</comment>
<keyword evidence="4" id="KW-0274">FAD</keyword>
<dbReference type="Gene3D" id="3.30.70.2740">
    <property type="match status" value="1"/>
</dbReference>
<dbReference type="InterPro" id="IPR004113">
    <property type="entry name" value="FAD-bd_oxidored_4_C"/>
</dbReference>
<dbReference type="Gene3D" id="3.30.465.10">
    <property type="match status" value="1"/>
</dbReference>
<dbReference type="FunFam" id="3.30.70.2190:FF:000001">
    <property type="entry name" value="D-2-hydroxyglutarate dehydrogenase mitochondrial"/>
    <property type="match status" value="1"/>
</dbReference>
<dbReference type="InterPro" id="IPR051264">
    <property type="entry name" value="FAD-oxidored/transferase_4"/>
</dbReference>
<evidence type="ECO:0000259" key="8">
    <source>
        <dbReference type="PROSITE" id="PS51387"/>
    </source>
</evidence>
<dbReference type="EMBL" id="NHYD01001858">
    <property type="protein sequence ID" value="PPQ89584.1"/>
    <property type="molecule type" value="Genomic_DNA"/>
</dbReference>
<comment type="caution">
    <text evidence="9">The sequence shown here is derived from an EMBL/GenBank/DDBJ whole genome shotgun (WGS) entry which is preliminary data.</text>
</comment>
<feature type="region of interest" description="Disordered" evidence="7">
    <location>
        <begin position="871"/>
        <end position="947"/>
    </location>
</feature>
<dbReference type="Proteomes" id="UP000283269">
    <property type="component" value="Unassembled WGS sequence"/>
</dbReference>
<name>A0A409XFQ4_PSICY</name>
<dbReference type="Gene3D" id="3.30.43.10">
    <property type="entry name" value="Uridine Diphospho-n-acetylenolpyruvylglucosamine Reductase, domain 2"/>
    <property type="match status" value="1"/>
</dbReference>
<evidence type="ECO:0000256" key="3">
    <source>
        <dbReference type="ARBA" id="ARBA00022630"/>
    </source>
</evidence>
<dbReference type="Pfam" id="PF02913">
    <property type="entry name" value="FAD-oxidase_C"/>
    <property type="match status" value="1"/>
</dbReference>
<feature type="domain" description="FAD-binding PCMH-type" evidence="8">
    <location>
        <begin position="76"/>
        <end position="255"/>
    </location>
</feature>
<dbReference type="PANTHER" id="PTHR43716">
    <property type="entry name" value="D-2-HYDROXYGLUTARATE DEHYDROGENASE, MITOCHONDRIAL"/>
    <property type="match status" value="1"/>
</dbReference>
<evidence type="ECO:0000256" key="5">
    <source>
        <dbReference type="ARBA" id="ARBA00023002"/>
    </source>
</evidence>
<dbReference type="FunFam" id="3.30.43.10:FF:000011">
    <property type="entry name" value="D-lactate dehydrogenase (Cytochrome)"/>
    <property type="match status" value="1"/>
</dbReference>
<dbReference type="GO" id="GO:0071949">
    <property type="term" value="F:FAD binding"/>
    <property type="evidence" value="ECO:0007669"/>
    <property type="project" value="InterPro"/>
</dbReference>
<dbReference type="Gene3D" id="1.10.45.10">
    <property type="entry name" value="Vanillyl-alcohol Oxidase, Chain A, domain 4"/>
    <property type="match status" value="1"/>
</dbReference>
<evidence type="ECO:0000256" key="6">
    <source>
        <dbReference type="ARBA" id="ARBA00051436"/>
    </source>
</evidence>
<dbReference type="SUPFAM" id="SSF46689">
    <property type="entry name" value="Homeodomain-like"/>
    <property type="match status" value="1"/>
</dbReference>
<feature type="compositionally biased region" description="Basic and acidic residues" evidence="7">
    <location>
        <begin position="914"/>
        <end position="931"/>
    </location>
</feature>
<dbReference type="InterPro" id="IPR016164">
    <property type="entry name" value="FAD-linked_Oxase-like_C"/>
</dbReference>
<sequence>MFVSRLCGRPAACIRRAGYSTLVHPNLTSHLTPVSEHDISHFASFLVPTSVISTLSPSSSPPDELDQYNNDWIGRFHGRSTTVLKPKTTQEVSEILKWCNEKRIGVVPQGGNTGLVGGSVPVNNEVILSLSNLNKVRSFDPVSGILVADAGCILQSLTDYVAPHNHIMPIDLGAKGSCQIGGNVATNAGGLRLLRYGSLHGTVLGLEVVLPDGTILDQLTTLRKDNTGYDLKQLFIGAEGTLGVITGVSILTPPAPQASNNVILALPSFDNVLPLYQTVKRQLSEILSAFEFIDRTAYNLAVKHGQGRALSDEDVKGAECFVLVETSGGRREHDEEKLNDLLELLLTADKPLVNTGVLSQSPAQFSSLWALREGVTEAISKEGKAYKYDISVPLSSFKDVVDNTREHLRSQGLLHDKAVKFVLGYGHVGDGNLHLNIVADAYLPEIENALEPYIYEVVASHRGSISAEHGIGAMKTHALSYSKSDVSIQLMKKIKDVFDPKGIMNPGKPIFQDDHGLAVKFFIQKDLPQEVQAELCETVTSLGGRVEAKVPRQGYILVQPGTAEEERLRLCWTSLDRPERYFVPYTYVEACKIAGMLLKQIFTENGTPLRMHIHPSIANVNARSALSSRIMHSGGDPHASAQSARVILADPNTDVFQHLVKTYQGVADKYIESYLWVKKCIEKGTMVFTPLVYKNPGGRRPGEERTQFTEEDEEHLCNWIAAKIPYKETGGRTGNRLYQQLCDLSADPEYAWVTRHTWQSWRERYKKNSARLDTIIARIVEQKKPSPGDKGQYGYVRQAEEKPKRTRRKKTKTNEHIYQSEEFADDTTKRVSGPSHVSNIPPEINGQQLQHAITTLQDLADVGSAYSAILPAPSSVPLDRSTIRKSPAEEEDDDPEWTIRISNEPPPAWSTKRRAADEGNHEKDKRPRHQYEQASSTPTSMPNTEAQPTLPTSALVAIANMHVIDQGIRDIARDFRFTVEEVQEFYDKCGEMSITRMRFQRMREELVAKFSDFKY</sequence>
<dbReference type="InterPro" id="IPR036318">
    <property type="entry name" value="FAD-bd_PCMH-like_sf"/>
</dbReference>
<dbReference type="Gene3D" id="3.30.70.2190">
    <property type="match status" value="1"/>
</dbReference>
<organism evidence="9 10">
    <name type="scientific">Psilocybe cyanescens</name>
    <dbReference type="NCBI Taxonomy" id="93625"/>
    <lineage>
        <taxon>Eukaryota</taxon>
        <taxon>Fungi</taxon>
        <taxon>Dikarya</taxon>
        <taxon>Basidiomycota</taxon>
        <taxon>Agaricomycotina</taxon>
        <taxon>Agaricomycetes</taxon>
        <taxon>Agaricomycetidae</taxon>
        <taxon>Agaricales</taxon>
        <taxon>Agaricineae</taxon>
        <taxon>Strophariaceae</taxon>
        <taxon>Psilocybe</taxon>
    </lineage>
</organism>
<proteinExistence type="inferred from homology"/>
<gene>
    <name evidence="9" type="ORF">CVT25_012329</name>
</gene>
<keyword evidence="5" id="KW-0560">Oxidoreductase</keyword>
<dbReference type="PROSITE" id="PS51387">
    <property type="entry name" value="FAD_PCMH"/>
    <property type="match status" value="1"/>
</dbReference>
<dbReference type="InterPro" id="IPR006094">
    <property type="entry name" value="Oxid_FAD_bind_N"/>
</dbReference>
<dbReference type="PANTHER" id="PTHR43716:SF1">
    <property type="entry name" value="D-2-HYDROXYGLUTARATE DEHYDROGENASE, MITOCHONDRIAL"/>
    <property type="match status" value="1"/>
</dbReference>
<dbReference type="GO" id="GO:0004458">
    <property type="term" value="F:D-lactate dehydrogenase (cytochrome) activity"/>
    <property type="evidence" value="ECO:0007669"/>
    <property type="project" value="UniProtKB-EC"/>
</dbReference>
<evidence type="ECO:0000313" key="9">
    <source>
        <dbReference type="EMBL" id="PPQ89584.1"/>
    </source>
</evidence>
<comment type="similarity">
    <text evidence="2">Belongs to the FAD-binding oxidoreductase/transferase type 4 family.</text>
</comment>
<dbReference type="CDD" id="cd11655">
    <property type="entry name" value="rap1_myb-like"/>
    <property type="match status" value="1"/>
</dbReference>
<dbReference type="InterPro" id="IPR015010">
    <property type="entry name" value="TERF2IP_Myb"/>
</dbReference>
<evidence type="ECO:0000256" key="2">
    <source>
        <dbReference type="ARBA" id="ARBA00008000"/>
    </source>
</evidence>
<dbReference type="FunFam" id="1.10.45.10:FF:000001">
    <property type="entry name" value="D-lactate dehydrogenase mitochondrial"/>
    <property type="match status" value="1"/>
</dbReference>